<dbReference type="InterPro" id="IPR033942">
    <property type="entry name" value="IMPase"/>
</dbReference>
<name>A0A3B0S8X2_9ZZZZ</name>
<evidence type="ECO:0000256" key="3">
    <source>
        <dbReference type="ARBA" id="ARBA00009759"/>
    </source>
</evidence>
<dbReference type="GO" id="GO:0007165">
    <property type="term" value="P:signal transduction"/>
    <property type="evidence" value="ECO:0007669"/>
    <property type="project" value="TreeGrafter"/>
</dbReference>
<protein>
    <recommendedName>
        <fullName evidence="4">inositol-phosphate phosphatase</fullName>
        <ecNumber evidence="4">3.1.3.25</ecNumber>
    </recommendedName>
</protein>
<dbReference type="PROSITE" id="PS00630">
    <property type="entry name" value="IMP_2"/>
    <property type="match status" value="1"/>
</dbReference>
<sequence>MRSTAGETTAELVLALEVAEAAGDLLLDYATRDVRKRHKSGRELVSEADFAAQRLIVDAIREAFPSDGVIAEESIRVVGRPESGRRWFVDPLDGTTNFLKGQSRWGTSIAFYDGEAGAMGVVTCPPRGETYYASIGGGAYLGEETLTCSDVGHLADTVVASGFPYDFSKGSNLEEWTAITPQVLTVRCLGAAALDLCDVASGRSDAFWEQGLGLWDTAAGIVIAAESGALVTDMEGVVLAEPSCDVIVANPLLHRKVLTCLRSGSAEIPVVARS</sequence>
<gene>
    <name evidence="8" type="ORF">MNBD_ACTINO01-1886</name>
</gene>
<dbReference type="PANTHER" id="PTHR20854">
    <property type="entry name" value="INOSITOL MONOPHOSPHATASE"/>
    <property type="match status" value="1"/>
</dbReference>
<keyword evidence="6 8" id="KW-0378">Hydrolase</keyword>
<dbReference type="GO" id="GO:0006020">
    <property type="term" value="P:inositol metabolic process"/>
    <property type="evidence" value="ECO:0007669"/>
    <property type="project" value="TreeGrafter"/>
</dbReference>
<dbReference type="SUPFAM" id="SSF56655">
    <property type="entry name" value="Carbohydrate phosphatase"/>
    <property type="match status" value="1"/>
</dbReference>
<proteinExistence type="inferred from homology"/>
<evidence type="ECO:0000256" key="6">
    <source>
        <dbReference type="ARBA" id="ARBA00022801"/>
    </source>
</evidence>
<dbReference type="GO" id="GO:0046872">
    <property type="term" value="F:metal ion binding"/>
    <property type="evidence" value="ECO:0007669"/>
    <property type="project" value="UniProtKB-KW"/>
</dbReference>
<dbReference type="Pfam" id="PF00459">
    <property type="entry name" value="Inositol_P"/>
    <property type="match status" value="1"/>
</dbReference>
<dbReference type="CDD" id="cd01639">
    <property type="entry name" value="IMPase"/>
    <property type="match status" value="1"/>
</dbReference>
<reference evidence="8" key="1">
    <citation type="submission" date="2018-06" db="EMBL/GenBank/DDBJ databases">
        <authorList>
            <person name="Zhirakovskaya E."/>
        </authorList>
    </citation>
    <scope>NUCLEOTIDE SEQUENCE</scope>
</reference>
<comment type="similarity">
    <text evidence="3">Belongs to the inositol monophosphatase superfamily.</text>
</comment>
<dbReference type="InterPro" id="IPR000760">
    <property type="entry name" value="Inositol_monophosphatase-like"/>
</dbReference>
<evidence type="ECO:0000256" key="5">
    <source>
        <dbReference type="ARBA" id="ARBA00022723"/>
    </source>
</evidence>
<evidence type="ECO:0000256" key="4">
    <source>
        <dbReference type="ARBA" id="ARBA00013106"/>
    </source>
</evidence>
<dbReference type="PRINTS" id="PR00377">
    <property type="entry name" value="IMPHPHTASES"/>
</dbReference>
<evidence type="ECO:0000256" key="1">
    <source>
        <dbReference type="ARBA" id="ARBA00001033"/>
    </source>
</evidence>
<organism evidence="8">
    <name type="scientific">hydrothermal vent metagenome</name>
    <dbReference type="NCBI Taxonomy" id="652676"/>
    <lineage>
        <taxon>unclassified sequences</taxon>
        <taxon>metagenomes</taxon>
        <taxon>ecological metagenomes</taxon>
    </lineage>
</organism>
<comment type="cofactor">
    <cofactor evidence="2">
        <name>Mg(2+)</name>
        <dbReference type="ChEBI" id="CHEBI:18420"/>
    </cofactor>
</comment>
<keyword evidence="5" id="KW-0479">Metal-binding</keyword>
<accession>A0A3B0S8X2</accession>
<dbReference type="Gene3D" id="3.40.190.80">
    <property type="match status" value="1"/>
</dbReference>
<evidence type="ECO:0000256" key="7">
    <source>
        <dbReference type="ARBA" id="ARBA00022842"/>
    </source>
</evidence>
<evidence type="ECO:0000256" key="2">
    <source>
        <dbReference type="ARBA" id="ARBA00001946"/>
    </source>
</evidence>
<dbReference type="EC" id="3.1.3.25" evidence="4"/>
<keyword evidence="7" id="KW-0460">Magnesium</keyword>
<dbReference type="PROSITE" id="PS00629">
    <property type="entry name" value="IMP_1"/>
    <property type="match status" value="1"/>
</dbReference>
<dbReference type="GO" id="GO:0008934">
    <property type="term" value="F:inositol monophosphate 1-phosphatase activity"/>
    <property type="evidence" value="ECO:0007669"/>
    <property type="project" value="InterPro"/>
</dbReference>
<evidence type="ECO:0000313" key="8">
    <source>
        <dbReference type="EMBL" id="VAW01478.1"/>
    </source>
</evidence>
<dbReference type="InterPro" id="IPR020583">
    <property type="entry name" value="Inositol_monoP_metal-BS"/>
</dbReference>
<dbReference type="AlphaFoldDB" id="A0A3B0S8X2"/>
<dbReference type="EMBL" id="UOEI01000303">
    <property type="protein sequence ID" value="VAW01478.1"/>
    <property type="molecule type" value="Genomic_DNA"/>
</dbReference>
<dbReference type="PANTHER" id="PTHR20854:SF4">
    <property type="entry name" value="INOSITOL-1-MONOPHOSPHATASE-RELATED"/>
    <property type="match status" value="1"/>
</dbReference>
<dbReference type="Gene3D" id="3.30.540.10">
    <property type="entry name" value="Fructose-1,6-Bisphosphatase, subunit A, domain 1"/>
    <property type="match status" value="1"/>
</dbReference>
<dbReference type="GO" id="GO:0046854">
    <property type="term" value="P:phosphatidylinositol phosphate biosynthetic process"/>
    <property type="evidence" value="ECO:0007669"/>
    <property type="project" value="InterPro"/>
</dbReference>
<dbReference type="InterPro" id="IPR020550">
    <property type="entry name" value="Inositol_monophosphatase_CS"/>
</dbReference>
<comment type="catalytic activity">
    <reaction evidence="1">
        <text>a myo-inositol phosphate + H2O = myo-inositol + phosphate</text>
        <dbReference type="Rhea" id="RHEA:24056"/>
        <dbReference type="ChEBI" id="CHEBI:15377"/>
        <dbReference type="ChEBI" id="CHEBI:17268"/>
        <dbReference type="ChEBI" id="CHEBI:43474"/>
        <dbReference type="ChEBI" id="CHEBI:84139"/>
        <dbReference type="EC" id="3.1.3.25"/>
    </reaction>
</comment>